<comment type="similarity">
    <text evidence="1">Belongs to the ABC transporter superfamily.</text>
</comment>
<keyword evidence="8" id="KW-1185">Reference proteome</keyword>
<evidence type="ECO:0000256" key="2">
    <source>
        <dbReference type="ARBA" id="ARBA00022741"/>
    </source>
</evidence>
<protein>
    <submittedName>
        <fullName evidence="7">Metal ABC transporter ATP-binding protein</fullName>
    </submittedName>
</protein>
<evidence type="ECO:0000256" key="3">
    <source>
        <dbReference type="ARBA" id="ARBA00022840"/>
    </source>
</evidence>
<gene>
    <name evidence="7" type="ORF">CIK66_17595</name>
</gene>
<reference evidence="7 8" key="1">
    <citation type="journal article" date="2017" name="Elife">
        <title>Extensive horizontal gene transfer in cheese-associated bacteria.</title>
        <authorList>
            <person name="Bonham K.S."/>
            <person name="Wolfe B.E."/>
            <person name="Dutton R.J."/>
        </authorList>
    </citation>
    <scope>NUCLEOTIDE SEQUENCE [LARGE SCALE GENOMIC DNA]</scope>
    <source>
        <strain evidence="7 8">341_9</strain>
    </source>
</reference>
<accession>A0A2A3YF86</accession>
<keyword evidence="2" id="KW-0547">Nucleotide-binding</keyword>
<dbReference type="InterPro" id="IPR003593">
    <property type="entry name" value="AAA+_ATPase"/>
</dbReference>
<dbReference type="SMART" id="SM00382">
    <property type="entry name" value="AAA"/>
    <property type="match status" value="1"/>
</dbReference>
<dbReference type="RefSeq" id="WP_096197894.1">
    <property type="nucleotide sequence ID" value="NZ_NRGR01000040.1"/>
</dbReference>
<name>A0A2A3YF86_9MICO</name>
<dbReference type="GO" id="GO:0005886">
    <property type="term" value="C:plasma membrane"/>
    <property type="evidence" value="ECO:0007669"/>
    <property type="project" value="UniProtKB-ARBA"/>
</dbReference>
<dbReference type="InterPro" id="IPR015854">
    <property type="entry name" value="ABC_transpr_LolD-like"/>
</dbReference>
<dbReference type="InterPro" id="IPR027417">
    <property type="entry name" value="P-loop_NTPase"/>
</dbReference>
<dbReference type="SUPFAM" id="SSF52540">
    <property type="entry name" value="P-loop containing nucleoside triphosphate hydrolases"/>
    <property type="match status" value="1"/>
</dbReference>
<dbReference type="PROSITE" id="PS00211">
    <property type="entry name" value="ABC_TRANSPORTER_1"/>
    <property type="match status" value="1"/>
</dbReference>
<dbReference type="InterPro" id="IPR017871">
    <property type="entry name" value="ABC_transporter-like_CS"/>
</dbReference>
<organism evidence="7 8">
    <name type="scientific">Brachybacterium alimentarium</name>
    <dbReference type="NCBI Taxonomy" id="47845"/>
    <lineage>
        <taxon>Bacteria</taxon>
        <taxon>Bacillati</taxon>
        <taxon>Actinomycetota</taxon>
        <taxon>Actinomycetes</taxon>
        <taxon>Micrococcales</taxon>
        <taxon>Dermabacteraceae</taxon>
        <taxon>Brachybacterium</taxon>
    </lineage>
</organism>
<dbReference type="GO" id="GO:0005524">
    <property type="term" value="F:ATP binding"/>
    <property type="evidence" value="ECO:0007669"/>
    <property type="project" value="UniProtKB-KW"/>
</dbReference>
<evidence type="ECO:0000256" key="1">
    <source>
        <dbReference type="ARBA" id="ARBA00005417"/>
    </source>
</evidence>
<comment type="function">
    <text evidence="4">Part of the ABC transporter FtsEX involved in cellular division. Has ATPase activity.</text>
</comment>
<dbReference type="FunFam" id="3.40.50.300:FF:000056">
    <property type="entry name" value="Cell division ATP-binding protein FtsE"/>
    <property type="match status" value="1"/>
</dbReference>
<dbReference type="EMBL" id="NRGR01000040">
    <property type="protein sequence ID" value="PCC37765.1"/>
    <property type="molecule type" value="Genomic_DNA"/>
</dbReference>
<evidence type="ECO:0000256" key="5">
    <source>
        <dbReference type="ARBA" id="ARBA00063837"/>
    </source>
</evidence>
<comment type="subunit">
    <text evidence="5">Homodimer. Forms a membrane-associated complex with FtsX.</text>
</comment>
<dbReference type="GO" id="GO:0016887">
    <property type="term" value="F:ATP hydrolysis activity"/>
    <property type="evidence" value="ECO:0007669"/>
    <property type="project" value="InterPro"/>
</dbReference>
<evidence type="ECO:0000256" key="4">
    <source>
        <dbReference type="ARBA" id="ARBA00054718"/>
    </source>
</evidence>
<dbReference type="Gene3D" id="3.40.50.300">
    <property type="entry name" value="P-loop containing nucleotide triphosphate hydrolases"/>
    <property type="match status" value="1"/>
</dbReference>
<dbReference type="Proteomes" id="UP000218598">
    <property type="component" value="Unassembled WGS sequence"/>
</dbReference>
<evidence type="ECO:0000259" key="6">
    <source>
        <dbReference type="PROSITE" id="PS50893"/>
    </source>
</evidence>
<sequence>MIQFRHVTKTFPQGRSTVTALEDIDLTIAENEMVGIVGASGSGKSTLLRLINHLEAPTSGTVLVDGEDLSTLTPRAQRERRRGIGMVFQQFNLLANSTVLDNVLMPLRLQGGRGAARRETALQMLDFVRMADHRDKHPARLSGGEKQRVAIARALVTRPRILLADEPTSALDSGHSDDVMAVLREVRTEFRTTIVLVSHALDVVKSSCDRAAVLEHGRLAALTDVTPPPPREQGGSYAERATEFLA</sequence>
<dbReference type="PROSITE" id="PS50893">
    <property type="entry name" value="ABC_TRANSPORTER_2"/>
    <property type="match status" value="1"/>
</dbReference>
<keyword evidence="3 7" id="KW-0067">ATP-binding</keyword>
<evidence type="ECO:0000313" key="8">
    <source>
        <dbReference type="Proteomes" id="UP000218598"/>
    </source>
</evidence>
<dbReference type="GO" id="GO:0022857">
    <property type="term" value="F:transmembrane transporter activity"/>
    <property type="evidence" value="ECO:0007669"/>
    <property type="project" value="TreeGrafter"/>
</dbReference>
<comment type="caution">
    <text evidence="7">The sequence shown here is derived from an EMBL/GenBank/DDBJ whole genome shotgun (WGS) entry which is preliminary data.</text>
</comment>
<dbReference type="OrthoDB" id="4963866at2"/>
<feature type="domain" description="ABC transporter" evidence="6">
    <location>
        <begin position="2"/>
        <end position="241"/>
    </location>
</feature>
<dbReference type="InterPro" id="IPR003439">
    <property type="entry name" value="ABC_transporter-like_ATP-bd"/>
</dbReference>
<dbReference type="PANTHER" id="PTHR24220">
    <property type="entry name" value="IMPORT ATP-BINDING PROTEIN"/>
    <property type="match status" value="1"/>
</dbReference>
<proteinExistence type="inferred from homology"/>
<dbReference type="AlphaFoldDB" id="A0A2A3YF86"/>
<dbReference type="Pfam" id="PF00005">
    <property type="entry name" value="ABC_tran"/>
    <property type="match status" value="1"/>
</dbReference>
<evidence type="ECO:0000313" key="7">
    <source>
        <dbReference type="EMBL" id="PCC37765.1"/>
    </source>
</evidence>